<feature type="active site" evidence="8">
    <location>
        <position position="308"/>
    </location>
</feature>
<evidence type="ECO:0000256" key="5">
    <source>
        <dbReference type="ARBA" id="ARBA00049288"/>
    </source>
</evidence>
<dbReference type="OrthoDB" id="9800864at2"/>
<evidence type="ECO:0000256" key="7">
    <source>
        <dbReference type="PIRNR" id="PIRNR001369"/>
    </source>
</evidence>
<dbReference type="AlphaFoldDB" id="A0A521B138"/>
<evidence type="ECO:0000256" key="8">
    <source>
        <dbReference type="PIRSR" id="PIRSR001369-1"/>
    </source>
</evidence>
<dbReference type="GO" id="GO:0005737">
    <property type="term" value="C:cytoplasm"/>
    <property type="evidence" value="ECO:0007669"/>
    <property type="project" value="InterPro"/>
</dbReference>
<accession>A0A521B138</accession>
<dbReference type="GO" id="GO:0036440">
    <property type="term" value="F:citrate synthase activity"/>
    <property type="evidence" value="ECO:0007669"/>
    <property type="project" value="UniProtKB-EC"/>
</dbReference>
<dbReference type="PANTHER" id="PTHR42871">
    <property type="entry name" value="CITRATE SYNTHASE"/>
    <property type="match status" value="1"/>
</dbReference>
<dbReference type="Gene3D" id="2.20.28.60">
    <property type="match status" value="1"/>
</dbReference>
<proteinExistence type="inferred from homology"/>
<feature type="active site" evidence="8">
    <location>
        <position position="366"/>
    </location>
</feature>
<dbReference type="InterPro" id="IPR024176">
    <property type="entry name" value="Citrate_synthase_bac-typ"/>
</dbReference>
<sequence>MTDSNKSATLTVHGKTYELPVHSPTVGPDVIDIRKLYSEADVFTYDPGFTSTASCDSTITYIDGEKGELLHRGYPIDQLAEKSHFLEVCYLLLYGELPAAKELEKFETTITRHTMLHEQMQYFYRGFRRDAHPMAIMVGVVGAMSAFYHDSTDVSDPHQREVASHRLIAKMPTIAAWAYKYHTGQPFVYPRNDLDYASNFLRMCFSVPAEEYEVNPILSRAMDRIFTLHADHEQNASTSTVRLASSSGANPFACIAAGIACLWGPAHGGANQACLEMLEEIGTVDRIPEFIARAKDKADPFRLMGFGHRVYKNFDPRAKVMKQSADEVLDLLGIEDNPKLQVAKALEKQALEDPYFSEKKLFPNVDFYSGIILEAMGFPTSMFTPIFALSRTVGWVSQWKEMIADPQNKIGRPRQLYLGETSRDYVDIEKR</sequence>
<evidence type="ECO:0000256" key="6">
    <source>
        <dbReference type="NCBIfam" id="TIGR01798"/>
    </source>
</evidence>
<dbReference type="FunFam" id="1.10.230.10:FF:000002">
    <property type="entry name" value="Citrate synthase"/>
    <property type="match status" value="1"/>
</dbReference>
<comment type="pathway">
    <text evidence="1 9">Carbohydrate metabolism; tricarboxylic acid cycle; isocitrate from oxaloacetate: step 1/2.</text>
</comment>
<gene>
    <name evidence="11" type="ORF">SAMN06265380_101456</name>
</gene>
<dbReference type="InterPro" id="IPR036969">
    <property type="entry name" value="Citrate_synthase_sf"/>
</dbReference>
<dbReference type="InterPro" id="IPR019810">
    <property type="entry name" value="Citrate_synthase_AS"/>
</dbReference>
<keyword evidence="4 7" id="KW-0808">Transferase</keyword>
<reference evidence="11 12" key="1">
    <citation type="submission" date="2017-05" db="EMBL/GenBank/DDBJ databases">
        <authorList>
            <person name="Varghese N."/>
            <person name="Submissions S."/>
        </authorList>
    </citation>
    <scope>NUCLEOTIDE SEQUENCE [LARGE SCALE GENOMIC DNA]</scope>
    <source>
        <strain evidence="11 12">DSM 28009</strain>
    </source>
</reference>
<dbReference type="PIRSF" id="PIRSF001369">
    <property type="entry name" value="Citrate_synth"/>
    <property type="match status" value="1"/>
</dbReference>
<dbReference type="PANTHER" id="PTHR42871:SF1">
    <property type="entry name" value="CITRATE SYNTHASE"/>
    <property type="match status" value="1"/>
</dbReference>
<evidence type="ECO:0000256" key="4">
    <source>
        <dbReference type="ARBA" id="ARBA00022679"/>
    </source>
</evidence>
<dbReference type="SUPFAM" id="SSF48256">
    <property type="entry name" value="Citrate synthase"/>
    <property type="match status" value="1"/>
</dbReference>
<evidence type="ECO:0000256" key="10">
    <source>
        <dbReference type="RuleBase" id="RU003406"/>
    </source>
</evidence>
<evidence type="ECO:0000256" key="1">
    <source>
        <dbReference type="ARBA" id="ARBA00004751"/>
    </source>
</evidence>
<dbReference type="PRINTS" id="PR00143">
    <property type="entry name" value="CITRTSNTHASE"/>
</dbReference>
<name>A0A521B138_9RHOB</name>
<dbReference type="RefSeq" id="WP_142633596.1">
    <property type="nucleotide sequence ID" value="NZ_CANLVA010000001.1"/>
</dbReference>
<evidence type="ECO:0000313" key="11">
    <source>
        <dbReference type="EMBL" id="SMO40490.1"/>
    </source>
</evidence>
<evidence type="ECO:0000256" key="9">
    <source>
        <dbReference type="RuleBase" id="RU003370"/>
    </source>
</evidence>
<dbReference type="InterPro" id="IPR016143">
    <property type="entry name" value="Citrate_synth-like_sm_a-sub"/>
</dbReference>
<dbReference type="Gene3D" id="1.10.580.10">
    <property type="entry name" value="Citrate Synthase, domain 1"/>
    <property type="match status" value="1"/>
</dbReference>
<dbReference type="CDD" id="cd06114">
    <property type="entry name" value="EcCS_like"/>
    <property type="match status" value="1"/>
</dbReference>
<keyword evidence="12" id="KW-1185">Reference proteome</keyword>
<dbReference type="Gene3D" id="1.10.230.10">
    <property type="entry name" value="Cytochrome P450-Terp, domain 2"/>
    <property type="match status" value="1"/>
</dbReference>
<evidence type="ECO:0000313" key="12">
    <source>
        <dbReference type="Proteomes" id="UP000319555"/>
    </source>
</evidence>
<dbReference type="InterPro" id="IPR002020">
    <property type="entry name" value="Citrate_synthase"/>
</dbReference>
<dbReference type="PROSITE" id="PS00480">
    <property type="entry name" value="CITRATE_SYNTHASE"/>
    <property type="match status" value="1"/>
</dbReference>
<dbReference type="Proteomes" id="UP000319555">
    <property type="component" value="Unassembled WGS sequence"/>
</dbReference>
<dbReference type="Pfam" id="PF00285">
    <property type="entry name" value="Citrate_synt"/>
    <property type="match status" value="1"/>
</dbReference>
<keyword evidence="3 9" id="KW-0816">Tricarboxylic acid cycle</keyword>
<comment type="catalytic activity">
    <reaction evidence="5 9">
        <text>oxaloacetate + acetyl-CoA + H2O = citrate + CoA + H(+)</text>
        <dbReference type="Rhea" id="RHEA:16845"/>
        <dbReference type="ChEBI" id="CHEBI:15377"/>
        <dbReference type="ChEBI" id="CHEBI:15378"/>
        <dbReference type="ChEBI" id="CHEBI:16452"/>
        <dbReference type="ChEBI" id="CHEBI:16947"/>
        <dbReference type="ChEBI" id="CHEBI:57287"/>
        <dbReference type="ChEBI" id="CHEBI:57288"/>
        <dbReference type="EC" id="2.3.3.16"/>
    </reaction>
</comment>
<dbReference type="UniPathway" id="UPA00223">
    <property type="reaction ID" value="UER00717"/>
</dbReference>
<protein>
    <recommendedName>
        <fullName evidence="6 7">Citrate synthase</fullName>
    </recommendedName>
</protein>
<dbReference type="EMBL" id="FXTE01000001">
    <property type="protein sequence ID" value="SMO40490.1"/>
    <property type="molecule type" value="Genomic_DNA"/>
</dbReference>
<comment type="similarity">
    <text evidence="2 7 10">Belongs to the citrate synthase family.</text>
</comment>
<evidence type="ECO:0000256" key="2">
    <source>
        <dbReference type="ARBA" id="ARBA00010566"/>
    </source>
</evidence>
<dbReference type="NCBIfam" id="NF004126">
    <property type="entry name" value="PRK05614.1"/>
    <property type="match status" value="1"/>
</dbReference>
<dbReference type="NCBIfam" id="TIGR01798">
    <property type="entry name" value="cit_synth_I"/>
    <property type="match status" value="1"/>
</dbReference>
<dbReference type="InterPro" id="IPR010953">
    <property type="entry name" value="Citrate_synthase_typ-I"/>
</dbReference>
<organism evidence="11 12">
    <name type="scientific">Ruegeria faecimaris</name>
    <dbReference type="NCBI Taxonomy" id="686389"/>
    <lineage>
        <taxon>Bacteria</taxon>
        <taxon>Pseudomonadati</taxon>
        <taxon>Pseudomonadota</taxon>
        <taxon>Alphaproteobacteria</taxon>
        <taxon>Rhodobacterales</taxon>
        <taxon>Roseobacteraceae</taxon>
        <taxon>Ruegeria</taxon>
    </lineage>
</organism>
<dbReference type="InterPro" id="IPR016142">
    <property type="entry name" value="Citrate_synth-like_lrg_a-sub"/>
</dbReference>
<evidence type="ECO:0000256" key="3">
    <source>
        <dbReference type="ARBA" id="ARBA00022532"/>
    </source>
</evidence>
<dbReference type="GO" id="GO:0006099">
    <property type="term" value="P:tricarboxylic acid cycle"/>
    <property type="evidence" value="ECO:0007669"/>
    <property type="project" value="UniProtKB-UniRule"/>
</dbReference>